<evidence type="ECO:0000256" key="7">
    <source>
        <dbReference type="HAMAP-Rule" id="MF_01416"/>
    </source>
</evidence>
<comment type="caution">
    <text evidence="8">The sequence shown here is derived from an EMBL/GenBank/DDBJ whole genome shotgun (WGS) entry which is preliminary data.</text>
</comment>
<dbReference type="HAMAP" id="MF_01416">
    <property type="entry name" value="ATP_synth_delta_bact"/>
    <property type="match status" value="1"/>
</dbReference>
<keyword evidence="6 7" id="KW-0066">ATP synthesis</keyword>
<evidence type="ECO:0000256" key="6">
    <source>
        <dbReference type="ARBA" id="ARBA00023310"/>
    </source>
</evidence>
<comment type="similarity">
    <text evidence="7">Belongs to the ATPase delta chain family.</text>
</comment>
<keyword evidence="2 7" id="KW-0813">Transport</keyword>
<protein>
    <recommendedName>
        <fullName evidence="7">ATP synthase subunit delta</fullName>
    </recommendedName>
    <alternativeName>
        <fullName evidence="7">ATP synthase F(1) sector subunit delta</fullName>
    </alternativeName>
    <alternativeName>
        <fullName evidence="7">F-type ATPase subunit delta</fullName>
        <shortName evidence="7">F-ATPase subunit delta</shortName>
    </alternativeName>
</protein>
<dbReference type="Proteomes" id="UP001597118">
    <property type="component" value="Unassembled WGS sequence"/>
</dbReference>
<keyword evidence="3 7" id="KW-0375">Hydrogen ion transport</keyword>
<dbReference type="EMBL" id="JBHUDG010000049">
    <property type="protein sequence ID" value="MFD1631689.1"/>
    <property type="molecule type" value="Genomic_DNA"/>
</dbReference>
<dbReference type="Pfam" id="PF00213">
    <property type="entry name" value="OSCP"/>
    <property type="match status" value="1"/>
</dbReference>
<evidence type="ECO:0000313" key="8">
    <source>
        <dbReference type="EMBL" id="MFD1631689.1"/>
    </source>
</evidence>
<dbReference type="RefSeq" id="WP_379664057.1">
    <property type="nucleotide sequence ID" value="NZ_JBHUDG010000049.1"/>
</dbReference>
<reference evidence="9" key="1">
    <citation type="journal article" date="2019" name="Int. J. Syst. Evol. Microbiol.">
        <title>The Global Catalogue of Microorganisms (GCM) 10K type strain sequencing project: providing services to taxonomists for standard genome sequencing and annotation.</title>
        <authorList>
            <consortium name="The Broad Institute Genomics Platform"/>
            <consortium name="The Broad Institute Genome Sequencing Center for Infectious Disease"/>
            <person name="Wu L."/>
            <person name="Ma J."/>
        </authorList>
    </citation>
    <scope>NUCLEOTIDE SEQUENCE [LARGE SCALE GENOMIC DNA]</scope>
    <source>
        <strain evidence="9">CCUG 53762</strain>
    </source>
</reference>
<evidence type="ECO:0000313" key="9">
    <source>
        <dbReference type="Proteomes" id="UP001597118"/>
    </source>
</evidence>
<proteinExistence type="inferred from homology"/>
<evidence type="ECO:0000256" key="2">
    <source>
        <dbReference type="ARBA" id="ARBA00022448"/>
    </source>
</evidence>
<comment type="subcellular location">
    <subcellularLocation>
        <location evidence="7">Cell membrane</location>
        <topology evidence="7">Peripheral membrane protein</topology>
    </subcellularLocation>
    <subcellularLocation>
        <location evidence="1">Membrane</location>
    </subcellularLocation>
</comment>
<keyword evidence="7" id="KW-0139">CF(1)</keyword>
<gene>
    <name evidence="7 8" type="primary">atpH</name>
    <name evidence="8" type="ORF">ACFSAH_17580</name>
</gene>
<keyword evidence="7" id="KW-1003">Cell membrane</keyword>
<dbReference type="InterPro" id="IPR000711">
    <property type="entry name" value="ATPase_OSCP/dsu"/>
</dbReference>
<accession>A0ABW4II92</accession>
<name>A0ABW4II92_9SPHI</name>
<evidence type="ECO:0000256" key="3">
    <source>
        <dbReference type="ARBA" id="ARBA00022781"/>
    </source>
</evidence>
<dbReference type="NCBIfam" id="TIGR01145">
    <property type="entry name" value="ATP_synt_delta"/>
    <property type="match status" value="1"/>
</dbReference>
<evidence type="ECO:0000256" key="4">
    <source>
        <dbReference type="ARBA" id="ARBA00023065"/>
    </source>
</evidence>
<dbReference type="InterPro" id="IPR026015">
    <property type="entry name" value="ATP_synth_OSCP/delta_N_sf"/>
</dbReference>
<comment type="function">
    <text evidence="7">F(1)F(0) ATP synthase produces ATP from ADP in the presence of a proton or sodium gradient. F-type ATPases consist of two structural domains, F(1) containing the extramembraneous catalytic core and F(0) containing the membrane proton channel, linked together by a central stalk and a peripheral stalk. During catalysis, ATP synthesis in the catalytic domain of F(1) is coupled via a rotary mechanism of the central stalk subunits to proton translocation.</text>
</comment>
<dbReference type="SUPFAM" id="SSF47928">
    <property type="entry name" value="N-terminal domain of the delta subunit of the F1F0-ATP synthase"/>
    <property type="match status" value="1"/>
</dbReference>
<dbReference type="PANTHER" id="PTHR11910">
    <property type="entry name" value="ATP SYNTHASE DELTA CHAIN"/>
    <property type="match status" value="1"/>
</dbReference>
<sequence length="177" mass="19564">MSEIKVASRYAKSLLDLAIEKKIEKGVKDDMQLFVDTLRANSEFASVVKNPIITLDKKRSILRALFEGKMQNETLAFFDIMVNKGRADVLPGAAKEFINQYNIHNNINTVKVVTAIPLTEASKIDIINKVKAIIGGEVILNTSVDENLIGGLVLTIGDRQFDASISNKLNQLKQAFS</sequence>
<evidence type="ECO:0000256" key="1">
    <source>
        <dbReference type="ARBA" id="ARBA00004370"/>
    </source>
</evidence>
<keyword evidence="5 7" id="KW-0472">Membrane</keyword>
<organism evidence="8 9">
    <name type="scientific">Pseudopedobacter beijingensis</name>
    <dbReference type="NCBI Taxonomy" id="1207056"/>
    <lineage>
        <taxon>Bacteria</taxon>
        <taxon>Pseudomonadati</taxon>
        <taxon>Bacteroidota</taxon>
        <taxon>Sphingobacteriia</taxon>
        <taxon>Sphingobacteriales</taxon>
        <taxon>Sphingobacteriaceae</taxon>
        <taxon>Pseudopedobacter</taxon>
    </lineage>
</organism>
<keyword evidence="9" id="KW-1185">Reference proteome</keyword>
<dbReference type="PRINTS" id="PR00125">
    <property type="entry name" value="ATPASEDELTA"/>
</dbReference>
<evidence type="ECO:0000256" key="5">
    <source>
        <dbReference type="ARBA" id="ARBA00023136"/>
    </source>
</evidence>
<dbReference type="Gene3D" id="1.10.520.20">
    <property type="entry name" value="N-terminal domain of the delta subunit of the F1F0-ATP synthase"/>
    <property type="match status" value="1"/>
</dbReference>
<keyword evidence="4 7" id="KW-0406">Ion transport</keyword>
<comment type="function">
    <text evidence="7">This protein is part of the stalk that links CF(0) to CF(1). It either transmits conformational changes from CF(0) to CF(1) or is implicated in proton conduction.</text>
</comment>